<name>A0A4P6P675_9GAMM</name>
<gene>
    <name evidence="6" type="ORF">EMK97_16440</name>
</gene>
<keyword evidence="2 5" id="KW-0812">Transmembrane</keyword>
<evidence type="ECO:0000256" key="5">
    <source>
        <dbReference type="SAM" id="Phobius"/>
    </source>
</evidence>
<evidence type="ECO:0000256" key="4">
    <source>
        <dbReference type="ARBA" id="ARBA00023136"/>
    </source>
</evidence>
<feature type="transmembrane region" description="Helical" evidence="5">
    <location>
        <begin position="207"/>
        <end position="232"/>
    </location>
</feature>
<feature type="transmembrane region" description="Helical" evidence="5">
    <location>
        <begin position="35"/>
        <end position="60"/>
    </location>
</feature>
<dbReference type="EMBL" id="CP034759">
    <property type="protein sequence ID" value="QBG37206.1"/>
    <property type="molecule type" value="Genomic_DNA"/>
</dbReference>
<keyword evidence="4 5" id="KW-0472">Membrane</keyword>
<proteinExistence type="predicted"/>
<dbReference type="GO" id="GO:0016020">
    <property type="term" value="C:membrane"/>
    <property type="evidence" value="ECO:0007669"/>
    <property type="project" value="UniProtKB-SubCell"/>
</dbReference>
<dbReference type="PANTHER" id="PTHR30249:SF0">
    <property type="entry name" value="PLASTIDAL GLYCOLATE_GLYCERATE TRANSLOCATOR 1, CHLOROPLASTIC"/>
    <property type="match status" value="1"/>
</dbReference>
<feature type="transmembrane region" description="Helical" evidence="5">
    <location>
        <begin position="151"/>
        <end position="171"/>
    </location>
</feature>
<evidence type="ECO:0000313" key="7">
    <source>
        <dbReference type="Proteomes" id="UP000290244"/>
    </source>
</evidence>
<dbReference type="Pfam" id="PF04172">
    <property type="entry name" value="LrgB"/>
    <property type="match status" value="1"/>
</dbReference>
<dbReference type="Proteomes" id="UP000290244">
    <property type="component" value="Chromosome"/>
</dbReference>
<sequence>MTEANLLIYALIFCIITIAFYAISSRLQQSYQLIWLNPMLVTILLIVPILLLTNISYAQYYQATEALSLLTEPAIVALGFPLYQQLKQIKYQWRQIIALLALGVVIVLAVSFALTMLWIQQEKLAIALSLKSVTTPIGIALTKQFSADSSITAFAIIIAGLAGGLLGQNWLKRFGVHSAQAQGLAIGAASHVIGTAVLAKVSPQHTAYSSVALIFSALLTALVTPLLLPILIDFYQ</sequence>
<dbReference type="InterPro" id="IPR007300">
    <property type="entry name" value="CidB/LrgB"/>
</dbReference>
<protein>
    <submittedName>
        <fullName evidence="6">LrgB family protein</fullName>
    </submittedName>
</protein>
<organism evidence="6 7">
    <name type="scientific">Litorilituus sediminis</name>
    <dbReference type="NCBI Taxonomy" id="718192"/>
    <lineage>
        <taxon>Bacteria</taxon>
        <taxon>Pseudomonadati</taxon>
        <taxon>Pseudomonadota</taxon>
        <taxon>Gammaproteobacteria</taxon>
        <taxon>Alteromonadales</taxon>
        <taxon>Colwelliaceae</taxon>
        <taxon>Litorilituus</taxon>
    </lineage>
</organism>
<dbReference type="RefSeq" id="WP_130603873.1">
    <property type="nucleotide sequence ID" value="NZ_CP034759.1"/>
</dbReference>
<evidence type="ECO:0000256" key="2">
    <source>
        <dbReference type="ARBA" id="ARBA00022692"/>
    </source>
</evidence>
<keyword evidence="7" id="KW-1185">Reference proteome</keyword>
<dbReference type="KEGG" id="lsd:EMK97_16440"/>
<dbReference type="OrthoDB" id="9811701at2"/>
<feature type="transmembrane region" description="Helical" evidence="5">
    <location>
        <begin position="6"/>
        <end position="23"/>
    </location>
</feature>
<comment type="subcellular location">
    <subcellularLocation>
        <location evidence="1">Membrane</location>
        <topology evidence="1">Multi-pass membrane protein</topology>
    </subcellularLocation>
</comment>
<evidence type="ECO:0000256" key="1">
    <source>
        <dbReference type="ARBA" id="ARBA00004141"/>
    </source>
</evidence>
<feature type="transmembrane region" description="Helical" evidence="5">
    <location>
        <begin position="96"/>
        <end position="119"/>
    </location>
</feature>
<evidence type="ECO:0000256" key="3">
    <source>
        <dbReference type="ARBA" id="ARBA00022989"/>
    </source>
</evidence>
<reference evidence="6 7" key="1">
    <citation type="submission" date="2018-12" db="EMBL/GenBank/DDBJ databases">
        <title>Complete genome of Litorilituus sediminis.</title>
        <authorList>
            <person name="Liu A."/>
            <person name="Rong J."/>
        </authorList>
    </citation>
    <scope>NUCLEOTIDE SEQUENCE [LARGE SCALE GENOMIC DNA]</scope>
    <source>
        <strain evidence="6 7">JCM 17549</strain>
    </source>
</reference>
<dbReference type="AlphaFoldDB" id="A0A4P6P675"/>
<evidence type="ECO:0000313" key="6">
    <source>
        <dbReference type="EMBL" id="QBG37206.1"/>
    </source>
</evidence>
<keyword evidence="3 5" id="KW-1133">Transmembrane helix</keyword>
<dbReference type="PANTHER" id="PTHR30249">
    <property type="entry name" value="PUTATIVE SEROTONIN TRANSPORTER"/>
    <property type="match status" value="1"/>
</dbReference>
<accession>A0A4P6P675</accession>